<comment type="caution">
    <text evidence="2">The sequence shown here is derived from an EMBL/GenBank/DDBJ whole genome shotgun (WGS) entry which is preliminary data.</text>
</comment>
<sequence length="204" mass="21879">MSRPGIVRADTLDLQDEHNPSASEHQKHPTQNGLAPHQASEVHHVLRERHSEEQSLADAWNISDSITEEPGAIDEAQANHQQAQAANGSRQDGEDGGEAGESETEGDDDMMDRISSSPSIDDGGYTLPSSPPSTGGTVKTHRSRLWPTRASSLSPTPTRETFNSSTSSACSTAASSPFLQTPQHLPLSRLWPAREASPLSKTLV</sequence>
<feature type="compositionally biased region" description="Basic and acidic residues" evidence="1">
    <location>
        <begin position="15"/>
        <end position="27"/>
    </location>
</feature>
<feature type="compositionally biased region" description="Basic and acidic residues" evidence="1">
    <location>
        <begin position="40"/>
        <end position="53"/>
    </location>
</feature>
<feature type="compositionally biased region" description="Low complexity" evidence="1">
    <location>
        <begin position="76"/>
        <end position="87"/>
    </location>
</feature>
<evidence type="ECO:0000313" key="3">
    <source>
        <dbReference type="Proteomes" id="UP001310594"/>
    </source>
</evidence>
<evidence type="ECO:0000256" key="1">
    <source>
        <dbReference type="SAM" id="MobiDB-lite"/>
    </source>
</evidence>
<dbReference type="AlphaFoldDB" id="A0AAN7VW66"/>
<feature type="compositionally biased region" description="Polar residues" evidence="1">
    <location>
        <begin position="149"/>
        <end position="163"/>
    </location>
</feature>
<proteinExistence type="predicted"/>
<organism evidence="2 3">
    <name type="scientific">Elasticomyces elasticus</name>
    <dbReference type="NCBI Taxonomy" id="574655"/>
    <lineage>
        <taxon>Eukaryota</taxon>
        <taxon>Fungi</taxon>
        <taxon>Dikarya</taxon>
        <taxon>Ascomycota</taxon>
        <taxon>Pezizomycotina</taxon>
        <taxon>Dothideomycetes</taxon>
        <taxon>Dothideomycetidae</taxon>
        <taxon>Mycosphaerellales</taxon>
        <taxon>Teratosphaeriaceae</taxon>
        <taxon>Elasticomyces</taxon>
    </lineage>
</organism>
<feature type="region of interest" description="Disordered" evidence="1">
    <location>
        <begin position="1"/>
        <end position="183"/>
    </location>
</feature>
<dbReference type="Proteomes" id="UP001310594">
    <property type="component" value="Unassembled WGS sequence"/>
</dbReference>
<dbReference type="EMBL" id="JAVRQU010000002">
    <property type="protein sequence ID" value="KAK5706483.1"/>
    <property type="molecule type" value="Genomic_DNA"/>
</dbReference>
<protein>
    <submittedName>
        <fullName evidence="2">Protein phosphatase regulator</fullName>
    </submittedName>
</protein>
<feature type="compositionally biased region" description="Low complexity" evidence="1">
    <location>
        <begin position="164"/>
        <end position="176"/>
    </location>
</feature>
<gene>
    <name evidence="2" type="primary">BUD14_2</name>
    <name evidence="2" type="ORF">LTR97_001472</name>
</gene>
<reference evidence="2" key="1">
    <citation type="submission" date="2023-08" db="EMBL/GenBank/DDBJ databases">
        <title>Black Yeasts Isolated from many extreme environments.</title>
        <authorList>
            <person name="Coleine C."/>
            <person name="Stajich J.E."/>
            <person name="Selbmann L."/>
        </authorList>
    </citation>
    <scope>NUCLEOTIDE SEQUENCE</scope>
    <source>
        <strain evidence="2">CCFEE 5810</strain>
    </source>
</reference>
<accession>A0AAN7VW66</accession>
<evidence type="ECO:0000313" key="2">
    <source>
        <dbReference type="EMBL" id="KAK5706483.1"/>
    </source>
</evidence>
<feature type="compositionally biased region" description="Acidic residues" evidence="1">
    <location>
        <begin position="94"/>
        <end position="110"/>
    </location>
</feature>
<name>A0AAN7VW66_9PEZI</name>